<dbReference type="Gene3D" id="3.40.50.300">
    <property type="entry name" value="P-loop containing nucleotide triphosphate hydrolases"/>
    <property type="match status" value="1"/>
</dbReference>
<dbReference type="InterPro" id="IPR006321">
    <property type="entry name" value="PilT/PilU"/>
</dbReference>
<proteinExistence type="inferred from homology"/>
<dbReference type="SUPFAM" id="SSF52540">
    <property type="entry name" value="P-loop containing nucleoside triphosphate hydrolases"/>
    <property type="match status" value="1"/>
</dbReference>
<dbReference type="AlphaFoldDB" id="A0A0S7WHW7"/>
<evidence type="ECO:0000313" key="3">
    <source>
        <dbReference type="EMBL" id="KPJ49723.1"/>
    </source>
</evidence>
<dbReference type="InterPro" id="IPR003593">
    <property type="entry name" value="AAA+_ATPase"/>
</dbReference>
<dbReference type="GO" id="GO:0005524">
    <property type="term" value="F:ATP binding"/>
    <property type="evidence" value="ECO:0007669"/>
    <property type="project" value="InterPro"/>
</dbReference>
<dbReference type="EMBL" id="LIZT01000045">
    <property type="protein sequence ID" value="KPJ49723.1"/>
    <property type="molecule type" value="Genomic_DNA"/>
</dbReference>
<reference evidence="3 4" key="1">
    <citation type="journal article" date="2015" name="Microbiome">
        <title>Genomic resolution of linkages in carbon, nitrogen, and sulfur cycling among widespread estuary sediment bacteria.</title>
        <authorList>
            <person name="Baker B.J."/>
            <person name="Lazar C.S."/>
            <person name="Teske A.P."/>
            <person name="Dick G.J."/>
        </authorList>
    </citation>
    <scope>NUCLEOTIDE SEQUENCE [LARGE SCALE GENOMIC DNA]</scope>
    <source>
        <strain evidence="3">DG_26</strain>
    </source>
</reference>
<dbReference type="Pfam" id="PF00437">
    <property type="entry name" value="T2SSE"/>
    <property type="match status" value="1"/>
</dbReference>
<dbReference type="Gene3D" id="3.30.450.90">
    <property type="match status" value="1"/>
</dbReference>
<dbReference type="CDD" id="cd01131">
    <property type="entry name" value="PilT"/>
    <property type="match status" value="1"/>
</dbReference>
<gene>
    <name evidence="3" type="ORF">AMJ40_04920</name>
</gene>
<dbReference type="NCBIfam" id="TIGR01420">
    <property type="entry name" value="pilT_fam"/>
    <property type="match status" value="1"/>
</dbReference>
<comment type="caution">
    <text evidence="3">The sequence shown here is derived from an EMBL/GenBank/DDBJ whole genome shotgun (WGS) entry which is preliminary data.</text>
</comment>
<dbReference type="InterPro" id="IPR001482">
    <property type="entry name" value="T2SS/T4SS_dom"/>
</dbReference>
<dbReference type="InterPro" id="IPR027417">
    <property type="entry name" value="P-loop_NTPase"/>
</dbReference>
<dbReference type="InterPro" id="IPR050921">
    <property type="entry name" value="T4SS_GSP_E_ATPase"/>
</dbReference>
<dbReference type="GO" id="GO:0016887">
    <property type="term" value="F:ATP hydrolysis activity"/>
    <property type="evidence" value="ECO:0007669"/>
    <property type="project" value="InterPro"/>
</dbReference>
<dbReference type="PROSITE" id="PS00662">
    <property type="entry name" value="T2SP_E"/>
    <property type="match status" value="1"/>
</dbReference>
<dbReference type="PANTHER" id="PTHR30486">
    <property type="entry name" value="TWITCHING MOTILITY PROTEIN PILT"/>
    <property type="match status" value="1"/>
</dbReference>
<evidence type="ECO:0000256" key="1">
    <source>
        <dbReference type="ARBA" id="ARBA00006611"/>
    </source>
</evidence>
<name>A0A0S7WHW7_UNCT6</name>
<protein>
    <recommendedName>
        <fullName evidence="2">Bacterial type II secretion system protein E domain-containing protein</fullName>
    </recommendedName>
</protein>
<sequence length="357" mass="39823">MTTIQQLLEEMVRRGASDLHLTAGVPPILRIDGDLLRTEHEVLKPEMTLQLAYSLMNDAQKKKFEQERELDLSFGIPGLSRFRANAYLQRGCVALAVRTIPFEVRSFKELGLPSVIEDLTRHPKGLVLVTGPTGCGKSTTLAAMIDQLNEERKAHVITIEDPIEYVFAHKKCIVNQRQVGSDTNTFAHALKYALREDPDVVMIGEMRDLETIQAALTISETGHLTLATLHTNSAAESINRIIDIFPSHQQPQVRAQLAFVIEGVITQQLLPRINGGRVLSLEVMIATPAIRAMIRDEKVHQIQSLIQAGQKYGMQTMNQSLYHLYTTRQIAAGTALSSARDPDELKRMMEQKSAVLV</sequence>
<organism evidence="3 4">
    <name type="scientific">candidate division TA06 bacterium DG_26</name>
    <dbReference type="NCBI Taxonomy" id="1703771"/>
    <lineage>
        <taxon>Bacteria</taxon>
        <taxon>Bacteria division TA06</taxon>
    </lineage>
</organism>
<comment type="similarity">
    <text evidence="1">Belongs to the GSP E family.</text>
</comment>
<evidence type="ECO:0000313" key="4">
    <source>
        <dbReference type="Proteomes" id="UP000051124"/>
    </source>
</evidence>
<evidence type="ECO:0000259" key="2">
    <source>
        <dbReference type="PROSITE" id="PS00662"/>
    </source>
</evidence>
<accession>A0A0S7WHW7</accession>
<dbReference type="SMART" id="SM00382">
    <property type="entry name" value="AAA"/>
    <property type="match status" value="1"/>
</dbReference>
<dbReference type="PANTHER" id="PTHR30486:SF16">
    <property type="entry name" value="TWITCHING MOTILITY PROTEIN PILT"/>
    <property type="match status" value="1"/>
</dbReference>
<dbReference type="PATRIC" id="fig|1703771.3.peg.1680"/>
<feature type="domain" description="Bacterial type II secretion system protein E" evidence="2">
    <location>
        <begin position="194"/>
        <end position="208"/>
    </location>
</feature>
<dbReference type="Proteomes" id="UP000051124">
    <property type="component" value="Unassembled WGS sequence"/>
</dbReference>